<feature type="region of interest" description="Disordered" evidence="1">
    <location>
        <begin position="61"/>
        <end position="94"/>
    </location>
</feature>
<reference evidence="3" key="1">
    <citation type="submission" date="2021-03" db="EMBL/GenBank/DDBJ databases">
        <title>Comparative genomics and phylogenomic investigation of the class Geoglossomycetes provide insights into ecological specialization and systematics.</title>
        <authorList>
            <person name="Melie T."/>
            <person name="Pirro S."/>
            <person name="Miller A.N."/>
            <person name="Quandt A."/>
        </authorList>
    </citation>
    <scope>NUCLEOTIDE SEQUENCE</scope>
    <source>
        <strain evidence="3">CAQ_001_2017</strain>
    </source>
</reference>
<evidence type="ECO:0000313" key="3">
    <source>
        <dbReference type="EMBL" id="KAH0553095.1"/>
    </source>
</evidence>
<dbReference type="PANTHER" id="PTHR24419:SF18">
    <property type="entry name" value="SERINE_THREONINE-PROTEIN KINASE HASPIN"/>
    <property type="match status" value="1"/>
</dbReference>
<dbReference type="GO" id="GO:0005737">
    <property type="term" value="C:cytoplasm"/>
    <property type="evidence" value="ECO:0007669"/>
    <property type="project" value="TreeGrafter"/>
</dbReference>
<dbReference type="AlphaFoldDB" id="A0A9P8IIC6"/>
<evidence type="ECO:0000259" key="2">
    <source>
        <dbReference type="PROSITE" id="PS50011"/>
    </source>
</evidence>
<dbReference type="SUPFAM" id="SSF56112">
    <property type="entry name" value="Protein kinase-like (PK-like)"/>
    <property type="match status" value="1"/>
</dbReference>
<dbReference type="PANTHER" id="PTHR24419">
    <property type="entry name" value="INTERLEUKIN-1 RECEPTOR-ASSOCIATED KINASE"/>
    <property type="match status" value="1"/>
</dbReference>
<dbReference type="InterPro" id="IPR000719">
    <property type="entry name" value="Prot_kinase_dom"/>
</dbReference>
<feature type="domain" description="Protein kinase" evidence="2">
    <location>
        <begin position="318"/>
        <end position="590"/>
    </location>
</feature>
<keyword evidence="4" id="KW-1185">Reference proteome</keyword>
<proteinExistence type="predicted"/>
<dbReference type="Pfam" id="PF12330">
    <property type="entry name" value="Haspin_kinase"/>
    <property type="match status" value="1"/>
</dbReference>
<dbReference type="Gene3D" id="1.10.510.10">
    <property type="entry name" value="Transferase(Phosphotransferase) domain 1"/>
    <property type="match status" value="1"/>
</dbReference>
<dbReference type="GO" id="GO:0005634">
    <property type="term" value="C:nucleus"/>
    <property type="evidence" value="ECO:0007669"/>
    <property type="project" value="TreeGrafter"/>
</dbReference>
<feature type="region of interest" description="Disordered" evidence="1">
    <location>
        <begin position="138"/>
        <end position="176"/>
    </location>
</feature>
<evidence type="ECO:0000313" key="4">
    <source>
        <dbReference type="Proteomes" id="UP000750711"/>
    </source>
</evidence>
<dbReference type="GO" id="GO:0035556">
    <property type="term" value="P:intracellular signal transduction"/>
    <property type="evidence" value="ECO:0007669"/>
    <property type="project" value="TreeGrafter"/>
</dbReference>
<organism evidence="3 4">
    <name type="scientific">Trichoglossum hirsutum</name>
    <dbReference type="NCBI Taxonomy" id="265104"/>
    <lineage>
        <taxon>Eukaryota</taxon>
        <taxon>Fungi</taxon>
        <taxon>Dikarya</taxon>
        <taxon>Ascomycota</taxon>
        <taxon>Pezizomycotina</taxon>
        <taxon>Geoglossomycetes</taxon>
        <taxon>Geoglossales</taxon>
        <taxon>Geoglossaceae</taxon>
        <taxon>Trichoglossum</taxon>
    </lineage>
</organism>
<comment type="caution">
    <text evidence="3">The sequence shown here is derived from an EMBL/GenBank/DDBJ whole genome shotgun (WGS) entry which is preliminary data.</text>
</comment>
<dbReference type="GO" id="GO:0072354">
    <property type="term" value="F:histone H3T3 kinase activity"/>
    <property type="evidence" value="ECO:0007669"/>
    <property type="project" value="TreeGrafter"/>
</dbReference>
<dbReference type="EMBL" id="JAGHQM010001604">
    <property type="protein sequence ID" value="KAH0553095.1"/>
    <property type="molecule type" value="Genomic_DNA"/>
</dbReference>
<dbReference type="InterPro" id="IPR011009">
    <property type="entry name" value="Kinase-like_dom_sf"/>
</dbReference>
<name>A0A9P8IIC6_9PEZI</name>
<accession>A0A9P8IIC6</accession>
<dbReference type="PROSITE" id="PS50011">
    <property type="entry name" value="PROTEIN_KINASE_DOM"/>
    <property type="match status" value="1"/>
</dbReference>
<protein>
    <recommendedName>
        <fullName evidence="2">Protein kinase domain-containing protein</fullName>
    </recommendedName>
</protein>
<dbReference type="GO" id="GO:0000278">
    <property type="term" value="P:mitotic cell cycle"/>
    <property type="evidence" value="ECO:0007669"/>
    <property type="project" value="TreeGrafter"/>
</dbReference>
<dbReference type="Gene3D" id="3.30.200.20">
    <property type="entry name" value="Phosphorylase Kinase, domain 1"/>
    <property type="match status" value="1"/>
</dbReference>
<sequence>MEASQDRKARKQKTYGKSTAKRIFSTAFHKLSPDNGFSKKLLADPTKIPLPASRLPLTSLSTNFSGPSSPPLASRSVYSKSSGLSRDPILRDMNSAGYNESPRQLAVQGPRNDAGIDRIDDSLSRFFMGRLKKDDCTTSMANMDHRRTDSAGIGKSNQPVEQSKKFNDNSPRSSAGLAQRRVDALGNGNLCRQLTAQRFKSGITISELSGDFMKLSTNTADRDHNVNVNVAYSSQHQSTATGFSQQEGNLAHPELAKGSGCLVKGTGKAEGKPASKKISVRDIEHNFYKSQLAKLCSLSVNPDGPLEFQAWASEAARKLTVTKIAEASYGEVYRLRPKHGTGAEAKDCHSVVKVVAIQPFRMPKNSKLKKSQMSPVNEIISEVEIMDRMADIPGFVVFKGLHVIQGKLAKQYVDAWTVFHNADPSRSLFPNPNNKSTYPSDQLWAVIEMEDAGDELSDVPVSNFIQAWDIFWGVTLALAKGEEMARFEHRDLHIGNVCVTKTRPSIKENSALISTLSSEKFGLSGLTTTIIDYTLSRTDANESNISSGEGQTRVIFTDLDRDRALFEAEGDYQYDIYRITAFRPAATFIG</sequence>
<evidence type="ECO:0000256" key="1">
    <source>
        <dbReference type="SAM" id="MobiDB-lite"/>
    </source>
</evidence>
<gene>
    <name evidence="3" type="ORF">GP486_006714</name>
</gene>
<dbReference type="GO" id="GO:0005524">
    <property type="term" value="F:ATP binding"/>
    <property type="evidence" value="ECO:0007669"/>
    <property type="project" value="InterPro"/>
</dbReference>
<dbReference type="Proteomes" id="UP000750711">
    <property type="component" value="Unassembled WGS sequence"/>
</dbReference>